<dbReference type="InterPro" id="IPR052897">
    <property type="entry name" value="Sec-Metab_Biosynth_Hydrolase"/>
</dbReference>
<dbReference type="Gene3D" id="3.40.50.1820">
    <property type="entry name" value="alpha/beta hydrolase"/>
    <property type="match status" value="1"/>
</dbReference>
<dbReference type="InterPro" id="IPR000073">
    <property type="entry name" value="AB_hydrolase_1"/>
</dbReference>
<sequence>MAKPIIVCIPGAFHARSSWDKVAIPLRQQGYTVLTPPLATCTTTEDAHEIVGKTTLDDVSLIHEQLLPLLDQGAEALLVSHSYGSVSATLAIEGHTVADRKSRGLNGGIIGLVVIAGFAFRVHGKSIVGDDSDPPVPEYFTVKDGICHLKEIAKTFFYSDLPAAQQDDAWGRLLKAHSRASLCAFPKFIASDVVVPKTYVLCELDKAVEPAHQEMFTQIGKFDRVVRIEAGHTPLVSVPERIVDIVVEAAN</sequence>
<reference evidence="2 3" key="1">
    <citation type="journal article" date="2016" name="PLoS Pathog.">
        <title>Biosynthesis of antibiotic leucinostatins in bio-control fungus Purpureocillium lilacinum and their inhibition on phytophthora revealed by genome mining.</title>
        <authorList>
            <person name="Wang G."/>
            <person name="Liu Z."/>
            <person name="Lin R."/>
            <person name="Li E."/>
            <person name="Mao Z."/>
            <person name="Ling J."/>
            <person name="Yang Y."/>
            <person name="Yin W.B."/>
            <person name="Xie B."/>
        </authorList>
    </citation>
    <scope>NUCLEOTIDE SEQUENCE [LARGE SCALE GENOMIC DNA]</scope>
    <source>
        <strain evidence="2">170</strain>
    </source>
</reference>
<feature type="domain" description="AB hydrolase-1" evidence="1">
    <location>
        <begin position="6"/>
        <end position="244"/>
    </location>
</feature>
<dbReference type="STRING" id="1380566.A0A179G4X6"/>
<evidence type="ECO:0000259" key="1">
    <source>
        <dbReference type="Pfam" id="PF12697"/>
    </source>
</evidence>
<dbReference type="Proteomes" id="UP000078397">
    <property type="component" value="Unassembled WGS sequence"/>
</dbReference>
<dbReference type="Pfam" id="PF12697">
    <property type="entry name" value="Abhydrolase_6"/>
    <property type="match status" value="1"/>
</dbReference>
<dbReference type="PANTHER" id="PTHR37017">
    <property type="entry name" value="AB HYDROLASE-1 DOMAIN-CONTAINING PROTEIN-RELATED"/>
    <property type="match status" value="1"/>
</dbReference>
<dbReference type="PANTHER" id="PTHR37017:SF11">
    <property type="entry name" value="ESTERASE_LIPASE_THIOESTERASE DOMAIN-CONTAINING PROTEIN"/>
    <property type="match status" value="1"/>
</dbReference>
<keyword evidence="3" id="KW-1185">Reference proteome</keyword>
<evidence type="ECO:0000313" key="2">
    <source>
        <dbReference type="EMBL" id="OAQ72209.1"/>
    </source>
</evidence>
<dbReference type="EMBL" id="LSBJ02000001">
    <property type="protein sequence ID" value="OAQ72209.1"/>
    <property type="molecule type" value="Genomic_DNA"/>
</dbReference>
<gene>
    <name evidence="2" type="ORF">VFPPC_15080</name>
</gene>
<dbReference type="GeneID" id="28856827"/>
<organism evidence="2 3">
    <name type="scientific">Pochonia chlamydosporia 170</name>
    <dbReference type="NCBI Taxonomy" id="1380566"/>
    <lineage>
        <taxon>Eukaryota</taxon>
        <taxon>Fungi</taxon>
        <taxon>Dikarya</taxon>
        <taxon>Ascomycota</taxon>
        <taxon>Pezizomycotina</taxon>
        <taxon>Sordariomycetes</taxon>
        <taxon>Hypocreomycetidae</taxon>
        <taxon>Hypocreales</taxon>
        <taxon>Clavicipitaceae</taxon>
        <taxon>Pochonia</taxon>
    </lineage>
</organism>
<name>A0A179G4X6_METCM</name>
<dbReference type="InterPro" id="IPR029058">
    <property type="entry name" value="AB_hydrolase_fold"/>
</dbReference>
<evidence type="ECO:0000313" key="3">
    <source>
        <dbReference type="Proteomes" id="UP000078397"/>
    </source>
</evidence>
<dbReference type="GO" id="GO:0016787">
    <property type="term" value="F:hydrolase activity"/>
    <property type="evidence" value="ECO:0007669"/>
    <property type="project" value="UniProtKB-KW"/>
</dbReference>
<dbReference type="KEGG" id="pchm:VFPPC_15080"/>
<accession>A0A179G4X6</accession>
<dbReference type="OrthoDB" id="1263307at2759"/>
<proteinExistence type="predicted"/>
<keyword evidence="2" id="KW-0378">Hydrolase</keyword>
<dbReference type="AlphaFoldDB" id="A0A179G4X6"/>
<dbReference type="RefSeq" id="XP_018148292.1">
    <property type="nucleotide sequence ID" value="XM_018292833.1"/>
</dbReference>
<dbReference type="SUPFAM" id="SSF53474">
    <property type="entry name" value="alpha/beta-Hydrolases"/>
    <property type="match status" value="1"/>
</dbReference>
<protein>
    <submittedName>
        <fullName evidence="2">Alpha/beta hydrolase family domain-containing protein</fullName>
    </submittedName>
</protein>
<comment type="caution">
    <text evidence="2">The sequence shown here is derived from an EMBL/GenBank/DDBJ whole genome shotgun (WGS) entry which is preliminary data.</text>
</comment>